<dbReference type="GO" id="GO:0050832">
    <property type="term" value="P:defense response to fungus"/>
    <property type="evidence" value="ECO:0007669"/>
    <property type="project" value="InterPro"/>
</dbReference>
<organism evidence="7 8">
    <name type="scientific">Hevea brasiliensis</name>
    <name type="common">Para rubber tree</name>
    <name type="synonym">Siphonia brasiliensis</name>
    <dbReference type="NCBI Taxonomy" id="3981"/>
    <lineage>
        <taxon>Eukaryota</taxon>
        <taxon>Viridiplantae</taxon>
        <taxon>Streptophyta</taxon>
        <taxon>Embryophyta</taxon>
        <taxon>Tracheophyta</taxon>
        <taxon>Spermatophyta</taxon>
        <taxon>Magnoliopsida</taxon>
        <taxon>eudicotyledons</taxon>
        <taxon>Gunneridae</taxon>
        <taxon>Pentapetalae</taxon>
        <taxon>rosids</taxon>
        <taxon>fabids</taxon>
        <taxon>Malpighiales</taxon>
        <taxon>Euphorbiaceae</taxon>
        <taxon>Crotonoideae</taxon>
        <taxon>Micrandreae</taxon>
        <taxon>Hevea</taxon>
    </lineage>
</organism>
<evidence type="ECO:0000256" key="4">
    <source>
        <dbReference type="SAM" id="SignalP"/>
    </source>
</evidence>
<dbReference type="Gene3D" id="3.30.60.10">
    <property type="entry name" value="Endochitinase-like"/>
    <property type="match status" value="1"/>
</dbReference>
<evidence type="ECO:0000313" key="7">
    <source>
        <dbReference type="EMBL" id="KAF2287725.1"/>
    </source>
</evidence>
<feature type="domain" description="Barwin" evidence="6">
    <location>
        <begin position="147"/>
        <end position="268"/>
    </location>
</feature>
<dbReference type="PROSITE" id="PS51174">
    <property type="entry name" value="BARWIN_3"/>
    <property type="match status" value="3"/>
</dbReference>
<keyword evidence="8" id="KW-1185">Reference proteome</keyword>
<evidence type="ECO:0000259" key="6">
    <source>
        <dbReference type="PROSITE" id="PS51174"/>
    </source>
</evidence>
<dbReference type="AlphaFoldDB" id="A0A6A6KHE3"/>
<dbReference type="PROSITE" id="PS00026">
    <property type="entry name" value="CHIT_BIND_I_1"/>
    <property type="match status" value="1"/>
</dbReference>
<evidence type="ECO:0000256" key="2">
    <source>
        <dbReference type="ARBA" id="ARBA00023157"/>
    </source>
</evidence>
<evidence type="ECO:0000256" key="1">
    <source>
        <dbReference type="ARBA" id="ARBA00022669"/>
    </source>
</evidence>
<keyword evidence="1 3" id="KW-0147">Chitin-binding</keyword>
<name>A0A6A6KHE3_HEVBR</name>
<proteinExistence type="predicted"/>
<dbReference type="Gene3D" id="2.40.40.10">
    <property type="entry name" value="RlpA-like domain"/>
    <property type="match status" value="3"/>
</dbReference>
<dbReference type="InterPro" id="IPR036908">
    <property type="entry name" value="RlpA-like_sf"/>
</dbReference>
<dbReference type="PRINTS" id="PR00602">
    <property type="entry name" value="BARWIN"/>
</dbReference>
<feature type="signal peptide" evidence="4">
    <location>
        <begin position="1"/>
        <end position="16"/>
    </location>
</feature>
<dbReference type="SUPFAM" id="SSF57016">
    <property type="entry name" value="Plant lectins/antimicrobial peptides"/>
    <property type="match status" value="1"/>
</dbReference>
<dbReference type="InterPro" id="IPR018371">
    <property type="entry name" value="Chitin-binding_1_CS"/>
</dbReference>
<keyword evidence="4" id="KW-0732">Signal</keyword>
<dbReference type="PROSITE" id="PS00771">
    <property type="entry name" value="BARWIN_1"/>
    <property type="match status" value="1"/>
</dbReference>
<dbReference type="InterPro" id="IPR044301">
    <property type="entry name" value="PR4"/>
</dbReference>
<dbReference type="InterPro" id="IPR001153">
    <property type="entry name" value="Barwin_dom"/>
</dbReference>
<gene>
    <name evidence="7" type="ORF">GH714_002457</name>
</gene>
<feature type="disulfide bond" evidence="3">
    <location>
        <begin position="113"/>
        <end position="127"/>
    </location>
</feature>
<dbReference type="Pfam" id="PF00187">
    <property type="entry name" value="Chitin_bind_1"/>
    <property type="match status" value="1"/>
</dbReference>
<keyword evidence="2 3" id="KW-1015">Disulfide bond</keyword>
<dbReference type="CDD" id="cd06921">
    <property type="entry name" value="ChtBD1_GH19_hevein"/>
    <property type="match status" value="1"/>
</dbReference>
<accession>A0A6A6KHE3</accession>
<feature type="domain" description="Barwin" evidence="6">
    <location>
        <begin position="38"/>
        <end position="93"/>
    </location>
</feature>
<dbReference type="SUPFAM" id="SSF50685">
    <property type="entry name" value="Barwin-like endoglucanases"/>
    <property type="match status" value="2"/>
</dbReference>
<protein>
    <submittedName>
        <fullName evidence="7">Uncharacterized protein</fullName>
    </submittedName>
</protein>
<feature type="domain" description="Barwin" evidence="6">
    <location>
        <begin position="14"/>
        <end position="37"/>
    </location>
</feature>
<dbReference type="FunFam" id="2.40.40.10:FF:000007">
    <property type="entry name" value="Papaya barwin-like protein"/>
    <property type="match status" value="1"/>
</dbReference>
<feature type="disulfide bond" evidence="3">
    <location>
        <begin position="108"/>
        <end position="120"/>
    </location>
</feature>
<dbReference type="GO" id="GO:0042742">
    <property type="term" value="P:defense response to bacterium"/>
    <property type="evidence" value="ECO:0007669"/>
    <property type="project" value="InterPro"/>
</dbReference>
<dbReference type="SMART" id="SM00270">
    <property type="entry name" value="ChtBD1"/>
    <property type="match status" value="1"/>
</dbReference>
<sequence>MAFLVFLIAKANSQSASNVRATYHFYNPEQNGWDLNAVTNTGTGDNVTVKIVDQCSNGGLDLDEGAFPQIDTDGKGYAQGYLIVNYQFVDCGVAIAEQCGRQAGGKLCPNNLCCSQWGWCGSTDEYCSPDHNCQSNCKDSGEGVGGGSASNVLATYHLYNSQDHGWDLNAASAYCSTWDANKPYSWRSKYGWTAFCGPVGAHGQSSCGKCLSVTNTGTGAKTTVRIVDQCSNGGLDLDVNVFRQLDTDGKGYERGHLTVNYQFVDCGDSFNPLFSVMKSSELINNIGLDVCLSPIVVTKLLKQ</sequence>
<dbReference type="PROSITE" id="PS00772">
    <property type="entry name" value="BARWIN_2"/>
    <property type="match status" value="2"/>
</dbReference>
<dbReference type="EMBL" id="JAAGAX010000016">
    <property type="protein sequence ID" value="KAF2287725.1"/>
    <property type="molecule type" value="Genomic_DNA"/>
</dbReference>
<evidence type="ECO:0000259" key="5">
    <source>
        <dbReference type="PROSITE" id="PS50941"/>
    </source>
</evidence>
<comment type="caution">
    <text evidence="7">The sequence shown here is derived from an EMBL/GenBank/DDBJ whole genome shotgun (WGS) entry which is preliminary data.</text>
</comment>
<dbReference type="FunFam" id="3.30.60.10:FF:000001">
    <property type="entry name" value="Basic endochitinase"/>
    <property type="match status" value="1"/>
</dbReference>
<evidence type="ECO:0000256" key="3">
    <source>
        <dbReference type="PROSITE-ProRule" id="PRU00261"/>
    </source>
</evidence>
<reference evidence="7 8" key="1">
    <citation type="journal article" date="2020" name="Mol. Plant">
        <title>The Chromosome-Based Rubber Tree Genome Provides New Insights into Spurge Genome Evolution and Rubber Biosynthesis.</title>
        <authorList>
            <person name="Liu J."/>
            <person name="Shi C."/>
            <person name="Shi C.C."/>
            <person name="Li W."/>
            <person name="Zhang Q.J."/>
            <person name="Zhang Y."/>
            <person name="Li K."/>
            <person name="Lu H.F."/>
            <person name="Shi C."/>
            <person name="Zhu S.T."/>
            <person name="Xiao Z.Y."/>
            <person name="Nan H."/>
            <person name="Yue Y."/>
            <person name="Zhu X.G."/>
            <person name="Wu Y."/>
            <person name="Hong X.N."/>
            <person name="Fan G.Y."/>
            <person name="Tong Y."/>
            <person name="Zhang D."/>
            <person name="Mao C.L."/>
            <person name="Liu Y.L."/>
            <person name="Hao S.J."/>
            <person name="Liu W.Q."/>
            <person name="Lv M.Q."/>
            <person name="Zhang H.B."/>
            <person name="Liu Y."/>
            <person name="Hu-Tang G.R."/>
            <person name="Wang J.P."/>
            <person name="Wang J.H."/>
            <person name="Sun Y.H."/>
            <person name="Ni S.B."/>
            <person name="Chen W.B."/>
            <person name="Zhang X.C."/>
            <person name="Jiao Y.N."/>
            <person name="Eichler E.E."/>
            <person name="Li G.H."/>
            <person name="Liu X."/>
            <person name="Gao L.Z."/>
        </authorList>
    </citation>
    <scope>NUCLEOTIDE SEQUENCE [LARGE SCALE GENOMIC DNA]</scope>
    <source>
        <strain evidence="8">cv. GT1</strain>
        <tissue evidence="7">Leaf</tissue>
    </source>
</reference>
<dbReference type="PANTHER" id="PTHR46351">
    <property type="entry name" value="WOUND-INDUCED PROTEIN WIN2"/>
    <property type="match status" value="1"/>
</dbReference>
<dbReference type="Proteomes" id="UP000467840">
    <property type="component" value="Chromosome 8"/>
</dbReference>
<feature type="chain" id="PRO_5025331177" evidence="4">
    <location>
        <begin position="17"/>
        <end position="303"/>
    </location>
</feature>
<feature type="domain" description="Chitin-binding type-1" evidence="5">
    <location>
        <begin position="96"/>
        <end position="139"/>
    </location>
</feature>
<dbReference type="PRINTS" id="PR00451">
    <property type="entry name" value="CHITINBINDNG"/>
</dbReference>
<evidence type="ECO:0000313" key="8">
    <source>
        <dbReference type="Proteomes" id="UP000467840"/>
    </source>
</evidence>
<dbReference type="PANTHER" id="PTHR46351:SF7">
    <property type="entry name" value="HEVEIN-LIKE PREPROPROTEIN"/>
    <property type="match status" value="1"/>
</dbReference>
<dbReference type="GO" id="GO:0004540">
    <property type="term" value="F:RNA nuclease activity"/>
    <property type="evidence" value="ECO:0007669"/>
    <property type="project" value="InterPro"/>
</dbReference>
<dbReference type="Pfam" id="PF00967">
    <property type="entry name" value="Barwin"/>
    <property type="match status" value="2"/>
</dbReference>
<dbReference type="InterPro" id="IPR001002">
    <property type="entry name" value="Chitin-bd_1"/>
</dbReference>
<dbReference type="PROSITE" id="PS50941">
    <property type="entry name" value="CHIT_BIND_I_2"/>
    <property type="match status" value="1"/>
</dbReference>
<dbReference type="InterPro" id="IPR036861">
    <property type="entry name" value="Endochitinase-like_sf"/>
</dbReference>
<dbReference type="GO" id="GO:0008061">
    <property type="term" value="F:chitin binding"/>
    <property type="evidence" value="ECO:0007669"/>
    <property type="project" value="UniProtKB-UniRule"/>
</dbReference>
<feature type="disulfide bond" evidence="3">
    <location>
        <begin position="99"/>
        <end position="114"/>
    </location>
</feature>
<dbReference type="InterPro" id="IPR018226">
    <property type="entry name" value="Barwin_CS"/>
</dbReference>
<dbReference type="CDD" id="cd22777">
    <property type="entry name" value="DPBB_barwin-like"/>
    <property type="match status" value="1"/>
</dbReference>
<feature type="disulfide bond" evidence="3">
    <location>
        <begin position="133"/>
        <end position="137"/>
    </location>
</feature>